<evidence type="ECO:0000313" key="4">
    <source>
        <dbReference type="Proteomes" id="UP001389717"/>
    </source>
</evidence>
<keyword evidence="1" id="KW-0812">Transmembrane</keyword>
<proteinExistence type="predicted"/>
<evidence type="ECO:0000313" key="3">
    <source>
        <dbReference type="EMBL" id="MEL3973654.1"/>
    </source>
</evidence>
<accession>A0ABU9KEM2</accession>
<dbReference type="EMBL" id="JBBYAF010000032">
    <property type="protein sequence ID" value="MEL3973654.1"/>
    <property type="molecule type" value="Genomic_DNA"/>
</dbReference>
<protein>
    <submittedName>
        <fullName evidence="3">TadE/TadG family type IV pilus assembly protein</fullName>
    </submittedName>
</protein>
<dbReference type="Pfam" id="PF07811">
    <property type="entry name" value="TadE"/>
    <property type="match status" value="1"/>
</dbReference>
<reference evidence="3 4" key="1">
    <citation type="submission" date="2024-04" db="EMBL/GenBank/DDBJ databases">
        <title>Bacillus oryzaecorticis sp. nov., a moderately halophilic bacterium isolated from rice husks.</title>
        <authorList>
            <person name="Zhu H.-S."/>
        </authorList>
    </citation>
    <scope>NUCLEOTIDE SEQUENCE [LARGE SCALE GENOMIC DNA]</scope>
    <source>
        <strain evidence="3 4">ZC255</strain>
    </source>
</reference>
<evidence type="ECO:0000259" key="2">
    <source>
        <dbReference type="Pfam" id="PF07811"/>
    </source>
</evidence>
<comment type="caution">
    <text evidence="3">The sequence shown here is derived from an EMBL/GenBank/DDBJ whole genome shotgun (WGS) entry which is preliminary data.</text>
</comment>
<dbReference type="InterPro" id="IPR012495">
    <property type="entry name" value="TadE-like_dom"/>
</dbReference>
<keyword evidence="1" id="KW-0472">Membrane</keyword>
<feature type="domain" description="TadE-like" evidence="2">
    <location>
        <begin position="11"/>
        <end position="52"/>
    </location>
</feature>
<sequence length="133" mass="14618">MLKGLLKDNKGSISLEFIGVLPFFFLFMMLVFQGFVLGYALITSQSAVNEAAKVYAEGDTLIESREAAQKIVGNSSYLTLNSLTIPSQGSDGDFEVRANVSIDLMFIPDKWKNISSITFNQSASSRVIDSEFN</sequence>
<dbReference type="RefSeq" id="WP_341985154.1">
    <property type="nucleotide sequence ID" value="NZ_JBBYAF010000032.1"/>
</dbReference>
<keyword evidence="4" id="KW-1185">Reference proteome</keyword>
<evidence type="ECO:0000256" key="1">
    <source>
        <dbReference type="SAM" id="Phobius"/>
    </source>
</evidence>
<gene>
    <name evidence="3" type="ORF">AAEO50_15295</name>
</gene>
<feature type="transmembrane region" description="Helical" evidence="1">
    <location>
        <begin position="20"/>
        <end position="42"/>
    </location>
</feature>
<name>A0ABU9KEM2_9BACI</name>
<keyword evidence="1" id="KW-1133">Transmembrane helix</keyword>
<organism evidence="3 4">
    <name type="scientific">Rossellomorea oryzaecorticis</name>
    <dbReference type="NCBI Taxonomy" id="1396505"/>
    <lineage>
        <taxon>Bacteria</taxon>
        <taxon>Bacillati</taxon>
        <taxon>Bacillota</taxon>
        <taxon>Bacilli</taxon>
        <taxon>Bacillales</taxon>
        <taxon>Bacillaceae</taxon>
        <taxon>Rossellomorea</taxon>
    </lineage>
</organism>
<dbReference type="Proteomes" id="UP001389717">
    <property type="component" value="Unassembled WGS sequence"/>
</dbReference>